<accession>A0A0H4QNK9</accession>
<dbReference type="PATRIC" id="fig|1007676.4.peg.225"/>
<feature type="transmembrane region" description="Helical" evidence="1">
    <location>
        <begin position="38"/>
        <end position="58"/>
    </location>
</feature>
<gene>
    <name evidence="2" type="ORF">ABM34_01070</name>
</gene>
<dbReference type="OrthoDB" id="258743at2"/>
<dbReference type="KEGG" id="lgn:ABM34_01070"/>
<dbReference type="EMBL" id="CP012034">
    <property type="protein sequence ID" value="AKP68358.1"/>
    <property type="molecule type" value="Genomic_DNA"/>
</dbReference>
<proteinExistence type="predicted"/>
<sequence>MLTMSAVPYVTALIASWLGHVSKSMLVSDLGPNSQLAVGGLGVAIHEFGHASFAFLFGHRVTHMQLLNFHYAESGTLGSVEHTWNDHNVYQRLGNFFIGLAPYYMCSIALYLLQKVLLHNTLNFASVLKTTGDFEFNSLSTIVSAVISNFTNVFSNASWPMIILYFVLSVMIASTGYDLSSEDLSTVTKGVTPWMIVLAIVSIVMVFLNLKAQMVSLISVVIVFSLLFLVQALIYILISMVVIKIIGII</sequence>
<evidence type="ECO:0000313" key="2">
    <source>
        <dbReference type="EMBL" id="AKP68358.1"/>
    </source>
</evidence>
<name>A0A0H4QNK9_9LACO</name>
<evidence type="ECO:0000313" key="3">
    <source>
        <dbReference type="Proteomes" id="UP000036106"/>
    </source>
</evidence>
<dbReference type="AlphaFoldDB" id="A0A0H4QNK9"/>
<protein>
    <submittedName>
        <fullName evidence="2">Membrane protein</fullName>
    </submittedName>
</protein>
<feature type="transmembrane region" description="Helical" evidence="1">
    <location>
        <begin position="134"/>
        <end position="151"/>
    </location>
</feature>
<keyword evidence="1" id="KW-0812">Transmembrane</keyword>
<dbReference type="Proteomes" id="UP000036106">
    <property type="component" value="Chromosome"/>
</dbReference>
<keyword evidence="1" id="KW-0472">Membrane</keyword>
<dbReference type="STRING" id="1007676.ABM34_01070"/>
<feature type="transmembrane region" description="Helical" evidence="1">
    <location>
        <begin position="157"/>
        <end position="179"/>
    </location>
</feature>
<feature type="transmembrane region" description="Helical" evidence="1">
    <location>
        <begin position="93"/>
        <end position="113"/>
    </location>
</feature>
<keyword evidence="3" id="KW-1185">Reference proteome</keyword>
<feature type="transmembrane region" description="Helical" evidence="1">
    <location>
        <begin position="191"/>
        <end position="210"/>
    </location>
</feature>
<organism evidence="2 3">
    <name type="scientific">Companilactobacillus ginsenosidimutans</name>
    <dbReference type="NCBI Taxonomy" id="1007676"/>
    <lineage>
        <taxon>Bacteria</taxon>
        <taxon>Bacillati</taxon>
        <taxon>Bacillota</taxon>
        <taxon>Bacilli</taxon>
        <taxon>Lactobacillales</taxon>
        <taxon>Lactobacillaceae</taxon>
        <taxon>Companilactobacillus</taxon>
    </lineage>
</organism>
<evidence type="ECO:0000256" key="1">
    <source>
        <dbReference type="SAM" id="Phobius"/>
    </source>
</evidence>
<keyword evidence="1" id="KW-1133">Transmembrane helix</keyword>
<feature type="transmembrane region" description="Helical" evidence="1">
    <location>
        <begin position="216"/>
        <end position="243"/>
    </location>
</feature>
<feature type="transmembrane region" description="Helical" evidence="1">
    <location>
        <begin position="6"/>
        <end position="26"/>
    </location>
</feature>
<reference evidence="3" key="1">
    <citation type="submission" date="2015-07" db="EMBL/GenBank/DDBJ databases">
        <title>Lactobacillus ginsenosidimutans/EMML 3141/ whole genome sequencing.</title>
        <authorList>
            <person name="Kim M.K."/>
            <person name="Im W.-T."/>
            <person name="Srinivasan S."/>
            <person name="Lee J.-J."/>
        </authorList>
    </citation>
    <scope>NUCLEOTIDE SEQUENCE [LARGE SCALE GENOMIC DNA]</scope>
    <source>
        <strain evidence="3">EMML 3041</strain>
    </source>
</reference>